<evidence type="ECO:0000256" key="3">
    <source>
        <dbReference type="SAM" id="Phobius"/>
    </source>
</evidence>
<name>A0A0N0P366_LEPSE</name>
<reference evidence="5 6" key="1">
    <citation type="journal article" date="2015" name="PLoS Pathog.">
        <title>Leptomonas seymouri: Adaptations to the Dixenous Life Cycle Analyzed by Genome Sequencing, Transcriptome Profiling and Co-infection with Leishmania donovani.</title>
        <authorList>
            <person name="Kraeva N."/>
            <person name="Butenko A."/>
            <person name="Hlavacova J."/>
            <person name="Kostygov A."/>
            <person name="Myskova J."/>
            <person name="Grybchuk D."/>
            <person name="Lestinova T."/>
            <person name="Votypka J."/>
            <person name="Volf P."/>
            <person name="Opperdoes F."/>
            <person name="Flegontov P."/>
            <person name="Lukes J."/>
            <person name="Yurchenko V."/>
        </authorList>
    </citation>
    <scope>NUCLEOTIDE SEQUENCE [LARGE SCALE GENOMIC DNA]</scope>
    <source>
        <strain evidence="5 6">ATCC 30220</strain>
    </source>
</reference>
<evidence type="ECO:0000256" key="1">
    <source>
        <dbReference type="ARBA" id="ARBA00022927"/>
    </source>
</evidence>
<accession>A0A0N0P366</accession>
<proteinExistence type="predicted"/>
<dbReference type="CDD" id="cd15843">
    <property type="entry name" value="R-SNARE"/>
    <property type="match status" value="1"/>
</dbReference>
<evidence type="ECO:0000259" key="4">
    <source>
        <dbReference type="PROSITE" id="PS50892"/>
    </source>
</evidence>
<dbReference type="FunFam" id="1.20.5.110:FF:000125">
    <property type="entry name" value="Vesicule-associated membrane protein, putative"/>
    <property type="match status" value="1"/>
</dbReference>
<dbReference type="OMA" id="LRNQMWW"/>
<dbReference type="GO" id="GO:0016020">
    <property type="term" value="C:membrane"/>
    <property type="evidence" value="ECO:0007669"/>
    <property type="project" value="InterPro"/>
</dbReference>
<organism evidence="5 6">
    <name type="scientific">Leptomonas seymouri</name>
    <dbReference type="NCBI Taxonomy" id="5684"/>
    <lineage>
        <taxon>Eukaryota</taxon>
        <taxon>Discoba</taxon>
        <taxon>Euglenozoa</taxon>
        <taxon>Kinetoplastea</taxon>
        <taxon>Metakinetoplastina</taxon>
        <taxon>Trypanosomatida</taxon>
        <taxon>Trypanosomatidae</taxon>
        <taxon>Leishmaniinae</taxon>
        <taxon>Leptomonas</taxon>
    </lineage>
</organism>
<dbReference type="EMBL" id="LJSK01000326">
    <property type="protein sequence ID" value="KPI83776.1"/>
    <property type="molecule type" value="Genomic_DNA"/>
</dbReference>
<keyword evidence="3" id="KW-0472">Membrane</keyword>
<feature type="domain" description="V-SNARE coiled-coil homology" evidence="4">
    <location>
        <begin position="158"/>
        <end position="218"/>
    </location>
</feature>
<dbReference type="AlphaFoldDB" id="A0A0N0P366"/>
<evidence type="ECO:0000313" key="6">
    <source>
        <dbReference type="Proteomes" id="UP000038009"/>
    </source>
</evidence>
<dbReference type="InterPro" id="IPR051097">
    <property type="entry name" value="Synaptobrevin-like_transport"/>
</dbReference>
<dbReference type="PROSITE" id="PS50892">
    <property type="entry name" value="V_SNARE"/>
    <property type="match status" value="1"/>
</dbReference>
<dbReference type="Pfam" id="PF00957">
    <property type="entry name" value="Synaptobrevin"/>
    <property type="match status" value="1"/>
</dbReference>
<dbReference type="Gene3D" id="1.20.5.110">
    <property type="match status" value="1"/>
</dbReference>
<dbReference type="PRINTS" id="PR00219">
    <property type="entry name" value="SYNAPTOBREVN"/>
</dbReference>
<dbReference type="GO" id="GO:0016192">
    <property type="term" value="P:vesicle-mediated transport"/>
    <property type="evidence" value="ECO:0007669"/>
    <property type="project" value="InterPro"/>
</dbReference>
<dbReference type="Proteomes" id="UP000038009">
    <property type="component" value="Unassembled WGS sequence"/>
</dbReference>
<dbReference type="VEuPathDB" id="TriTrypDB:Lsey_0326_0020"/>
<keyword evidence="3" id="KW-0812">Transmembrane</keyword>
<keyword evidence="2" id="KW-0175">Coiled coil</keyword>
<dbReference type="PANTHER" id="PTHR21136:SF186">
    <property type="entry name" value="MEMBRANE PROTEIN, PUTATIVE-RELATED"/>
    <property type="match status" value="1"/>
</dbReference>
<keyword evidence="1" id="KW-0653">Protein transport</keyword>
<evidence type="ECO:0000256" key="2">
    <source>
        <dbReference type="PROSITE-ProRule" id="PRU00290"/>
    </source>
</evidence>
<sequence length="265" mass="28747">MSSPSGAALAEESHALYGAVVVRLVDRVMLSKTPGVPTDGFTIPGTAWADLVSRCSAPHFRTSAFLNVTADHDPTQEVTLSYHIMTDGDLGYGVIGAKSINRREGHAALDELAELFKKMFVESVVKLSPKLVDVFARPARDLLVKLSSGATGDAGENKVKKVRLAVDEVKNMALDNVERVIQRGQRIDDIVQATDDLQFQAEGFQRNSRDLRNQMWWNSMQGKLILCGIGAFMLLLIYFTFFMGGGKTSGKTTSTAAPTPAPSVV</sequence>
<dbReference type="PANTHER" id="PTHR21136">
    <property type="entry name" value="SNARE PROTEINS"/>
    <property type="match status" value="1"/>
</dbReference>
<gene>
    <name evidence="5" type="ORF">ABL78_7176</name>
</gene>
<evidence type="ECO:0000313" key="5">
    <source>
        <dbReference type="EMBL" id="KPI83776.1"/>
    </source>
</evidence>
<dbReference type="OrthoDB" id="190375at2759"/>
<dbReference type="GO" id="GO:0015031">
    <property type="term" value="P:protein transport"/>
    <property type="evidence" value="ECO:0007669"/>
    <property type="project" value="UniProtKB-KW"/>
</dbReference>
<keyword evidence="3" id="KW-1133">Transmembrane helix</keyword>
<feature type="transmembrane region" description="Helical" evidence="3">
    <location>
        <begin position="224"/>
        <end position="244"/>
    </location>
</feature>
<dbReference type="InterPro" id="IPR001388">
    <property type="entry name" value="Synaptobrevin-like"/>
</dbReference>
<dbReference type="SUPFAM" id="SSF58038">
    <property type="entry name" value="SNARE fusion complex"/>
    <property type="match status" value="1"/>
</dbReference>
<keyword evidence="1" id="KW-0813">Transport</keyword>
<protein>
    <submittedName>
        <fullName evidence="5">Putative vesicule-associated membrane protein</fullName>
    </submittedName>
</protein>
<dbReference type="InterPro" id="IPR042855">
    <property type="entry name" value="V_SNARE_CC"/>
</dbReference>
<keyword evidence="6" id="KW-1185">Reference proteome</keyword>
<comment type="caution">
    <text evidence="5">The sequence shown here is derived from an EMBL/GenBank/DDBJ whole genome shotgun (WGS) entry which is preliminary data.</text>
</comment>